<name>A0A9W8NFM2_9PEZI</name>
<dbReference type="NCBIfam" id="TIGR02118">
    <property type="entry name" value="EthD family reductase"/>
    <property type="match status" value="1"/>
</dbReference>
<evidence type="ECO:0000256" key="1">
    <source>
        <dbReference type="ARBA" id="ARBA00005986"/>
    </source>
</evidence>
<gene>
    <name evidence="2" type="ORF">NPX13_g5024</name>
</gene>
<dbReference type="AlphaFoldDB" id="A0A9W8NFM2"/>
<dbReference type="SUPFAM" id="SSF54909">
    <property type="entry name" value="Dimeric alpha+beta barrel"/>
    <property type="match status" value="1"/>
</dbReference>
<comment type="caution">
    <text evidence="2">The sequence shown here is derived from an EMBL/GenBank/DDBJ whole genome shotgun (WGS) entry which is preliminary data.</text>
</comment>
<sequence>MTYIVSVVYPAGTKFDMEYYLASHMPFVQKQWTPHGLKSWRVAHYESKDAPYVVQAWLEWESKEHSDKGMASEDGTAVFADVSRFSDMTPVVLTGEQVGSSN</sequence>
<reference evidence="2" key="1">
    <citation type="submission" date="2022-07" db="EMBL/GenBank/DDBJ databases">
        <title>Genome Sequence of Xylaria arbuscula.</title>
        <authorList>
            <person name="Buettner E."/>
        </authorList>
    </citation>
    <scope>NUCLEOTIDE SEQUENCE</scope>
    <source>
        <strain evidence="2">VT107</strain>
    </source>
</reference>
<evidence type="ECO:0000313" key="3">
    <source>
        <dbReference type="Proteomes" id="UP001148614"/>
    </source>
</evidence>
<dbReference type="EMBL" id="JANPWZ010000758">
    <property type="protein sequence ID" value="KAJ3572514.1"/>
    <property type="molecule type" value="Genomic_DNA"/>
</dbReference>
<dbReference type="GO" id="GO:0016491">
    <property type="term" value="F:oxidoreductase activity"/>
    <property type="evidence" value="ECO:0007669"/>
    <property type="project" value="InterPro"/>
</dbReference>
<evidence type="ECO:0000313" key="2">
    <source>
        <dbReference type="EMBL" id="KAJ3572514.1"/>
    </source>
</evidence>
<dbReference type="VEuPathDB" id="FungiDB:F4678DRAFT_304484"/>
<dbReference type="Gene3D" id="3.30.70.100">
    <property type="match status" value="1"/>
</dbReference>
<organism evidence="2 3">
    <name type="scientific">Xylaria arbuscula</name>
    <dbReference type="NCBI Taxonomy" id="114810"/>
    <lineage>
        <taxon>Eukaryota</taxon>
        <taxon>Fungi</taxon>
        <taxon>Dikarya</taxon>
        <taxon>Ascomycota</taxon>
        <taxon>Pezizomycotina</taxon>
        <taxon>Sordariomycetes</taxon>
        <taxon>Xylariomycetidae</taxon>
        <taxon>Xylariales</taxon>
        <taxon>Xylariaceae</taxon>
        <taxon>Xylaria</taxon>
    </lineage>
</organism>
<proteinExistence type="inferred from homology"/>
<comment type="similarity">
    <text evidence="1">Belongs to the tpcK family.</text>
</comment>
<dbReference type="PANTHER" id="PTHR40260">
    <property type="entry name" value="BLR8190 PROTEIN"/>
    <property type="match status" value="1"/>
</dbReference>
<dbReference type="InterPro" id="IPR011008">
    <property type="entry name" value="Dimeric_a/b-barrel"/>
</dbReference>
<dbReference type="InterPro" id="IPR009799">
    <property type="entry name" value="EthD_dom"/>
</dbReference>
<protein>
    <recommendedName>
        <fullName evidence="4">EthD domain-containing protein</fullName>
    </recommendedName>
</protein>
<dbReference type="PANTHER" id="PTHR40260:SF2">
    <property type="entry name" value="BLR8190 PROTEIN"/>
    <property type="match status" value="1"/>
</dbReference>
<evidence type="ECO:0008006" key="4">
    <source>
        <dbReference type="Google" id="ProtNLM"/>
    </source>
</evidence>
<keyword evidence="3" id="KW-1185">Reference proteome</keyword>
<dbReference type="Proteomes" id="UP001148614">
    <property type="component" value="Unassembled WGS sequence"/>
</dbReference>
<accession>A0A9W8NFM2</accession>